<dbReference type="EC" id="4.3.3.7" evidence="4 12"/>
<keyword evidence="15" id="KW-1185">Reference proteome</keyword>
<dbReference type="SMART" id="SM01130">
    <property type="entry name" value="DHDPS"/>
    <property type="match status" value="1"/>
</dbReference>
<dbReference type="PROSITE" id="PS00666">
    <property type="entry name" value="DHDPS_2"/>
    <property type="match status" value="1"/>
</dbReference>
<reference evidence="14 15" key="1">
    <citation type="submission" date="2023-03" db="EMBL/GenBank/DDBJ databases">
        <authorList>
            <person name="Shen W."/>
            <person name="Cai J."/>
        </authorList>
    </citation>
    <scope>NUCLEOTIDE SEQUENCE [LARGE SCALE GENOMIC DNA]</scope>
    <source>
        <strain evidence="14 15">D6-4</strain>
    </source>
</reference>
<gene>
    <name evidence="14" type="primary">dapA</name>
    <name evidence="14" type="ORF">P7D85_00805</name>
</gene>
<keyword evidence="6" id="KW-0028">Amino-acid biosynthesis</keyword>
<evidence type="ECO:0000256" key="4">
    <source>
        <dbReference type="ARBA" id="ARBA00012086"/>
    </source>
</evidence>
<accession>A0ABU3ETU1</accession>
<evidence type="ECO:0000256" key="2">
    <source>
        <dbReference type="ARBA" id="ARBA00005120"/>
    </source>
</evidence>
<evidence type="ECO:0000256" key="11">
    <source>
        <dbReference type="ARBA" id="ARBA00047836"/>
    </source>
</evidence>
<dbReference type="PRINTS" id="PR00146">
    <property type="entry name" value="DHPICSNTHASE"/>
</dbReference>
<comment type="similarity">
    <text evidence="3 13">Belongs to the DapA family.</text>
</comment>
<keyword evidence="10" id="KW-0704">Schiff base</keyword>
<dbReference type="Gene3D" id="3.20.20.70">
    <property type="entry name" value="Aldolase class I"/>
    <property type="match status" value="1"/>
</dbReference>
<dbReference type="InterPro" id="IPR013785">
    <property type="entry name" value="Aldolase_TIM"/>
</dbReference>
<dbReference type="InterPro" id="IPR002220">
    <property type="entry name" value="DapA-like"/>
</dbReference>
<dbReference type="InterPro" id="IPR005263">
    <property type="entry name" value="DapA"/>
</dbReference>
<dbReference type="RefSeq" id="WP_311821358.1">
    <property type="nucleotide sequence ID" value="NZ_JARPYF010000001.1"/>
</dbReference>
<keyword evidence="5" id="KW-0963">Cytoplasm</keyword>
<evidence type="ECO:0000256" key="3">
    <source>
        <dbReference type="ARBA" id="ARBA00007592"/>
    </source>
</evidence>
<comment type="caution">
    <text evidence="14">The sequence shown here is derived from an EMBL/GenBank/DDBJ whole genome shotgun (WGS) entry which is preliminary data.</text>
</comment>
<name>A0ABU3ETU1_9ENTE</name>
<evidence type="ECO:0000256" key="12">
    <source>
        <dbReference type="NCBIfam" id="TIGR00674"/>
    </source>
</evidence>
<keyword evidence="7" id="KW-0220">Diaminopimelate biosynthesis</keyword>
<sequence>MKITGIITAMVTPLSENGIDEAATRKLVNKLINDGVHGLFILGTNGEFYALSEEEKLTLVKIVVDEAAGRVPIFAGSGGISTEAVIQLTNQFAELGVDAVSIITPYLIKISDGELIQHYQTIASNTNLPIILYNIPANTKISISEQVFKELIKIPRIVGIKDSSGQLENIQMYLDLNDRADFSVLVGSDSLILPALQKGADGAVAATSNVLTKTDLGIYQAYLANDLEKAARLQESINDFRRVLKLATVPSVLKYSLGLTGIPVGPPKSPVRGVTPELDTEIRNTLALYKEIEGMEKLSCKN</sequence>
<dbReference type="NCBIfam" id="TIGR00674">
    <property type="entry name" value="dapA"/>
    <property type="match status" value="1"/>
</dbReference>
<organism evidence="14 15">
    <name type="scientific">Enterococcus hulanensis</name>
    <dbReference type="NCBI Taxonomy" id="2559929"/>
    <lineage>
        <taxon>Bacteria</taxon>
        <taxon>Bacillati</taxon>
        <taxon>Bacillota</taxon>
        <taxon>Bacilli</taxon>
        <taxon>Lactobacillales</taxon>
        <taxon>Enterococcaceae</taxon>
        <taxon>Enterococcus</taxon>
    </lineage>
</organism>
<evidence type="ECO:0000256" key="6">
    <source>
        <dbReference type="ARBA" id="ARBA00022605"/>
    </source>
</evidence>
<evidence type="ECO:0000256" key="7">
    <source>
        <dbReference type="ARBA" id="ARBA00022915"/>
    </source>
</evidence>
<comment type="pathway">
    <text evidence="2">Amino-acid biosynthesis; L-lysine biosynthesis via DAP pathway; (S)-tetrahydrodipicolinate from L-aspartate: step 3/4.</text>
</comment>
<dbReference type="SUPFAM" id="SSF51569">
    <property type="entry name" value="Aldolase"/>
    <property type="match status" value="1"/>
</dbReference>
<keyword evidence="9 13" id="KW-0456">Lyase</keyword>
<dbReference type="InterPro" id="IPR020625">
    <property type="entry name" value="Schiff_base-form_aldolases_AS"/>
</dbReference>
<dbReference type="Pfam" id="PF00701">
    <property type="entry name" value="DHDPS"/>
    <property type="match status" value="1"/>
</dbReference>
<dbReference type="CDD" id="cd00408">
    <property type="entry name" value="DHDPS-like"/>
    <property type="match status" value="1"/>
</dbReference>
<evidence type="ECO:0000256" key="5">
    <source>
        <dbReference type="ARBA" id="ARBA00022490"/>
    </source>
</evidence>
<comment type="catalytic activity">
    <reaction evidence="11">
        <text>L-aspartate 4-semialdehyde + pyruvate = (2S,4S)-4-hydroxy-2,3,4,5-tetrahydrodipicolinate + H2O + H(+)</text>
        <dbReference type="Rhea" id="RHEA:34171"/>
        <dbReference type="ChEBI" id="CHEBI:15361"/>
        <dbReference type="ChEBI" id="CHEBI:15377"/>
        <dbReference type="ChEBI" id="CHEBI:15378"/>
        <dbReference type="ChEBI" id="CHEBI:67139"/>
        <dbReference type="ChEBI" id="CHEBI:537519"/>
        <dbReference type="EC" id="4.3.3.7"/>
    </reaction>
</comment>
<dbReference type="PANTHER" id="PTHR12128:SF66">
    <property type="entry name" value="4-HYDROXY-2-OXOGLUTARATE ALDOLASE, MITOCHONDRIAL"/>
    <property type="match status" value="1"/>
</dbReference>
<evidence type="ECO:0000313" key="14">
    <source>
        <dbReference type="EMBL" id="MDT2598290.1"/>
    </source>
</evidence>
<evidence type="ECO:0000256" key="10">
    <source>
        <dbReference type="ARBA" id="ARBA00023270"/>
    </source>
</evidence>
<evidence type="ECO:0000256" key="9">
    <source>
        <dbReference type="ARBA" id="ARBA00023239"/>
    </source>
</evidence>
<evidence type="ECO:0000256" key="13">
    <source>
        <dbReference type="PIRNR" id="PIRNR001365"/>
    </source>
</evidence>
<dbReference type="EMBL" id="JARPYI010000001">
    <property type="protein sequence ID" value="MDT2598290.1"/>
    <property type="molecule type" value="Genomic_DNA"/>
</dbReference>
<dbReference type="GO" id="GO:0008840">
    <property type="term" value="F:4-hydroxy-tetrahydrodipicolinate synthase activity"/>
    <property type="evidence" value="ECO:0007669"/>
    <property type="project" value="UniProtKB-EC"/>
</dbReference>
<keyword evidence="8" id="KW-0457">Lysine biosynthesis</keyword>
<protein>
    <recommendedName>
        <fullName evidence="4 12">4-hydroxy-tetrahydrodipicolinate synthase</fullName>
        <ecNumber evidence="4 12">4.3.3.7</ecNumber>
    </recommendedName>
</protein>
<evidence type="ECO:0000313" key="15">
    <source>
        <dbReference type="Proteomes" id="UP001252875"/>
    </source>
</evidence>
<dbReference type="PANTHER" id="PTHR12128">
    <property type="entry name" value="DIHYDRODIPICOLINATE SYNTHASE"/>
    <property type="match status" value="1"/>
</dbReference>
<proteinExistence type="inferred from homology"/>
<dbReference type="PIRSF" id="PIRSF001365">
    <property type="entry name" value="DHDPS"/>
    <property type="match status" value="1"/>
</dbReference>
<comment type="function">
    <text evidence="1">Catalyzes the condensation of (S)-aspartate-beta-semialdehyde [(S)-ASA] and pyruvate to 4-hydroxy-tetrahydrodipicolinate (HTPA).</text>
</comment>
<dbReference type="Proteomes" id="UP001252875">
    <property type="component" value="Unassembled WGS sequence"/>
</dbReference>
<evidence type="ECO:0000256" key="8">
    <source>
        <dbReference type="ARBA" id="ARBA00023154"/>
    </source>
</evidence>
<evidence type="ECO:0000256" key="1">
    <source>
        <dbReference type="ARBA" id="ARBA00003294"/>
    </source>
</evidence>